<feature type="domain" description="CHAT" evidence="2">
    <location>
        <begin position="503"/>
        <end position="639"/>
    </location>
</feature>
<dbReference type="Pfam" id="PF13599">
    <property type="entry name" value="Pentapeptide_4"/>
    <property type="match status" value="1"/>
</dbReference>
<dbReference type="InterPro" id="IPR024983">
    <property type="entry name" value="CHAT_dom"/>
</dbReference>
<dbReference type="Gene3D" id="2.160.20.80">
    <property type="entry name" value="E3 ubiquitin-protein ligase SopA"/>
    <property type="match status" value="2"/>
</dbReference>
<keyword evidence="1" id="KW-0472">Membrane</keyword>
<dbReference type="AlphaFoldDB" id="A0A0C1NIK9"/>
<dbReference type="STRING" id="1479485.DA73_0208760"/>
<reference evidence="3" key="1">
    <citation type="journal article" date="2015" name="Genome Announc.">
        <title>Draft Genome Sequence of Tolypothrix boutellei Strain VB521301.</title>
        <authorList>
            <person name="Chandrababunaidu M.M."/>
            <person name="Singh D."/>
            <person name="Sen D."/>
            <person name="Bhan S."/>
            <person name="Das S."/>
            <person name="Gupta A."/>
            <person name="Adhikary S.P."/>
            <person name="Tripathy S."/>
        </authorList>
    </citation>
    <scope>NUCLEOTIDE SEQUENCE</scope>
    <source>
        <strain evidence="3">VB521301</strain>
    </source>
</reference>
<feature type="transmembrane region" description="Helical" evidence="1">
    <location>
        <begin position="119"/>
        <end position="139"/>
    </location>
</feature>
<dbReference type="SUPFAM" id="SSF141571">
    <property type="entry name" value="Pentapeptide repeat-like"/>
    <property type="match status" value="2"/>
</dbReference>
<evidence type="ECO:0000259" key="2">
    <source>
        <dbReference type="Pfam" id="PF12770"/>
    </source>
</evidence>
<dbReference type="InterPro" id="IPR051082">
    <property type="entry name" value="Pentapeptide-BTB/POZ_domain"/>
</dbReference>
<accession>A0A0C1NIK9</accession>
<gene>
    <name evidence="3" type="ORF">DA73_0208760</name>
</gene>
<sequence length="668" mass="73922">MPIDYSGQNLRGRNFKGLDLVGANFSYADIRSADFTGAILRGANFSHAKAGLQKRWAAFLVLVSWLISGLAGFLSAFVGSLISYIFESSSLENRVSGWAALIAVIVVFIVIIRQGVNSVIAGAVAFAFAFAGAVAFAFAFAFAGAVAFAFAFAGAFVLLSIYISRRSLKGDPKYALIRDIAIAFAAFKGTSFRSADLTDANFTEATLKSTDFRKAILTRTSFHKTKKLDRVRPGSTYLQKLQICQVLVTGLGTDKNFDRIDLRGVNFKNAHLVDASFIGADLSGANLQDADLSRAKLQQTQLDGTDFTGATLTGAYIQDWNITSDTKFDGVQCQYVYMRLPTKENPDPMRKPDNNKEVFGDGEFGDFIKPIFDTLDLYHNQGVDPRAIAISFKQLTENHPEAELRIVGMEVRGEDKFLIKAKTAPQTDKSELSAEYFETYNQLKGLPEQELRLLLAEKEKDSRIRRLENMVQTALEGSEIHEVRTILFLAANPNTTSRLRLDEENRQIEIGLQRAKKREQFDLKQRWAVRVRDVSQALLDFKPQIVHFSGHGSLDDGLALEDETGNVRLVDTQALAKLFKLFTNNVECVVLNACYSEVQAEAIVKHIPYVIGMDKEIGDRASIEFAVGFYAALGAGESIEFAYEFGCNAVELAGFTEHLTPVLKKKHS</sequence>
<protein>
    <recommendedName>
        <fullName evidence="2">CHAT domain-containing protein</fullName>
    </recommendedName>
</protein>
<name>A0A0C1NIK9_9CYAN</name>
<feature type="transmembrane region" description="Helical" evidence="1">
    <location>
        <begin position="56"/>
        <end position="83"/>
    </location>
</feature>
<dbReference type="InterPro" id="IPR001646">
    <property type="entry name" value="5peptide_repeat"/>
</dbReference>
<comment type="caution">
    <text evidence="3">The sequence shown here is derived from an EMBL/GenBank/DDBJ whole genome shotgun (WGS) entry which is preliminary data.</text>
</comment>
<evidence type="ECO:0000313" key="3">
    <source>
        <dbReference type="EMBL" id="KIE12651.1"/>
    </source>
</evidence>
<dbReference type="Pfam" id="PF00805">
    <property type="entry name" value="Pentapeptide"/>
    <property type="match status" value="2"/>
</dbReference>
<proteinExistence type="predicted"/>
<evidence type="ECO:0000256" key="1">
    <source>
        <dbReference type="SAM" id="Phobius"/>
    </source>
</evidence>
<feature type="transmembrane region" description="Helical" evidence="1">
    <location>
        <begin position="145"/>
        <end position="163"/>
    </location>
</feature>
<organism evidence="3">
    <name type="scientific">Tolypothrix bouteillei VB521301</name>
    <dbReference type="NCBI Taxonomy" id="1479485"/>
    <lineage>
        <taxon>Bacteria</taxon>
        <taxon>Bacillati</taxon>
        <taxon>Cyanobacteriota</taxon>
        <taxon>Cyanophyceae</taxon>
        <taxon>Nostocales</taxon>
        <taxon>Tolypothrichaceae</taxon>
        <taxon>Tolypothrix</taxon>
    </lineage>
</organism>
<dbReference type="Pfam" id="PF12770">
    <property type="entry name" value="CHAT"/>
    <property type="match status" value="1"/>
</dbReference>
<dbReference type="OrthoDB" id="528457at2"/>
<keyword evidence="1" id="KW-1133">Transmembrane helix</keyword>
<feature type="transmembrane region" description="Helical" evidence="1">
    <location>
        <begin position="95"/>
        <end position="112"/>
    </location>
</feature>
<dbReference type="PANTHER" id="PTHR14136">
    <property type="entry name" value="BTB_POZ DOMAIN-CONTAINING PROTEIN KCTD9"/>
    <property type="match status" value="1"/>
</dbReference>
<dbReference type="EMBL" id="JHEG02000022">
    <property type="protein sequence ID" value="KIE12651.1"/>
    <property type="molecule type" value="Genomic_DNA"/>
</dbReference>
<dbReference type="PANTHER" id="PTHR14136:SF17">
    <property type="entry name" value="BTB_POZ DOMAIN-CONTAINING PROTEIN KCTD9"/>
    <property type="match status" value="1"/>
</dbReference>
<keyword evidence="1" id="KW-0812">Transmembrane</keyword>